<evidence type="ECO:0000313" key="2">
    <source>
        <dbReference type="Proteomes" id="UP000039541"/>
    </source>
</evidence>
<gene>
    <name evidence="1" type="ORF">ERS008202_04459</name>
</gene>
<reference evidence="1 2" key="1">
    <citation type="submission" date="2015-03" db="EMBL/GenBank/DDBJ databases">
        <authorList>
            <consortium name="Pathogen Informatics"/>
        </authorList>
    </citation>
    <scope>NUCLEOTIDE SEQUENCE [LARGE SCALE GENOMIC DNA]</scope>
    <source>
        <strain evidence="1 2">3476</strain>
    </source>
</reference>
<accession>A0A655EC16</accession>
<dbReference type="Proteomes" id="UP000039541">
    <property type="component" value="Unassembled WGS sequence"/>
</dbReference>
<evidence type="ECO:0000313" key="1">
    <source>
        <dbReference type="EMBL" id="CNV15025.1"/>
    </source>
</evidence>
<name>A0A655EC16_SALET</name>
<protein>
    <submittedName>
        <fullName evidence="1">Uncharacterized protein</fullName>
    </submittedName>
</protein>
<dbReference type="EMBL" id="CQPC01000092">
    <property type="protein sequence ID" value="CNV15025.1"/>
    <property type="molecule type" value="Genomic_DNA"/>
</dbReference>
<dbReference type="AlphaFoldDB" id="A0A655EC16"/>
<organism evidence="1 2">
    <name type="scientific">Salmonella enterica subsp. enterica serovar Bovismorbificans</name>
    <dbReference type="NCBI Taxonomy" id="58097"/>
    <lineage>
        <taxon>Bacteria</taxon>
        <taxon>Pseudomonadati</taxon>
        <taxon>Pseudomonadota</taxon>
        <taxon>Gammaproteobacteria</taxon>
        <taxon>Enterobacterales</taxon>
        <taxon>Enterobacteriaceae</taxon>
        <taxon>Salmonella</taxon>
    </lineage>
</organism>
<proteinExistence type="predicted"/>
<sequence>MLSASSEFCCDWSRVRAVIGSLNFCISWRTITASSRAILFLSCGSRSSGAICSGKCRITRRRETPPLRSVKRIGLLFTARITAGIWVEYASLYFGSTETASPPVMALSPAPSPLHFSWSGRRISEKPISAARSRGDSSVSMVADVALSSPASMVAISARILFPLPPGPVTSRKSCQS</sequence>